<proteinExistence type="predicted"/>
<name>A0A4Z0R3T8_9FIRM</name>
<reference evidence="2 3" key="1">
    <citation type="submission" date="2019-03" db="EMBL/GenBank/DDBJ databases">
        <title>Draft Genome Sequence of Desulfosporosinus fructosivorans Strain 63.6F, Isolated from Marine Sediment in the Baltic Sea.</title>
        <authorList>
            <person name="Hausmann B."/>
            <person name="Vandieken V."/>
            <person name="Pjevac P."/>
            <person name="Schreck K."/>
            <person name="Herbold C.W."/>
            <person name="Loy A."/>
        </authorList>
    </citation>
    <scope>NUCLEOTIDE SEQUENCE [LARGE SCALE GENOMIC DNA]</scope>
    <source>
        <strain evidence="2 3">63.6F</strain>
    </source>
</reference>
<accession>A0A4Z0R3T8</accession>
<dbReference type="PANTHER" id="PTHR42941">
    <property type="entry name" value="SLL1037 PROTEIN"/>
    <property type="match status" value="1"/>
</dbReference>
<sequence length="337" mass="36559">MRKLLSLIMVVGITLFMTGCGSQTAKAPAGSDQADTGKIQKINLATGTTSGAYYPIGNAMAKIWSDKVPGVKASAQSTEASAANMNFLQQKEADVAFTMANVGVYAYEGQDTFTGRANKDLRGMTFLYPNVTQIVVRKDSGINSLKDLNGKRFAPGATGSGTVTNSKEVVGVYGLNFWEKDKSNVKADYVGFTEASELLKNKQVDAANFSGAMPLAAIMDVSNSIEVKLISLEPDMIKEIITKYPFYYEYVIPKGTYKGQDEDVHTVALANLLLTRADLSEDLIYKLTKSIYENIPDLINAHAITKNIKKEDANKGMGTVPLHPGAIKYFKEIGVMK</sequence>
<dbReference type="OrthoDB" id="9776669at2"/>
<feature type="chain" id="PRO_5039210953" evidence="1">
    <location>
        <begin position="23"/>
        <end position="337"/>
    </location>
</feature>
<gene>
    <name evidence="2" type="ORF">E4K67_13295</name>
</gene>
<dbReference type="CDD" id="cd13520">
    <property type="entry name" value="PBP2_TAXI_TRAP"/>
    <property type="match status" value="1"/>
</dbReference>
<dbReference type="Gene3D" id="3.40.190.10">
    <property type="entry name" value="Periplasmic binding protein-like II"/>
    <property type="match status" value="2"/>
</dbReference>
<dbReference type="EMBL" id="SPQQ01000004">
    <property type="protein sequence ID" value="TGE37692.1"/>
    <property type="molecule type" value="Genomic_DNA"/>
</dbReference>
<dbReference type="NCBIfam" id="TIGR02122">
    <property type="entry name" value="TRAP_TAXI"/>
    <property type="match status" value="1"/>
</dbReference>
<dbReference type="SUPFAM" id="SSF53850">
    <property type="entry name" value="Periplasmic binding protein-like II"/>
    <property type="match status" value="1"/>
</dbReference>
<evidence type="ECO:0000256" key="1">
    <source>
        <dbReference type="SAM" id="SignalP"/>
    </source>
</evidence>
<evidence type="ECO:0000313" key="3">
    <source>
        <dbReference type="Proteomes" id="UP000298460"/>
    </source>
</evidence>
<keyword evidence="3" id="KW-1185">Reference proteome</keyword>
<protein>
    <submittedName>
        <fullName evidence="2">TAXI family TRAP transporter solute-binding subunit</fullName>
    </submittedName>
</protein>
<keyword evidence="1" id="KW-0732">Signal</keyword>
<dbReference type="PANTHER" id="PTHR42941:SF1">
    <property type="entry name" value="SLL1037 PROTEIN"/>
    <property type="match status" value="1"/>
</dbReference>
<dbReference type="RefSeq" id="WP_135547451.1">
    <property type="nucleotide sequence ID" value="NZ_SPQQ01000004.1"/>
</dbReference>
<dbReference type="PROSITE" id="PS51257">
    <property type="entry name" value="PROKAR_LIPOPROTEIN"/>
    <property type="match status" value="1"/>
</dbReference>
<comment type="caution">
    <text evidence="2">The sequence shown here is derived from an EMBL/GenBank/DDBJ whole genome shotgun (WGS) entry which is preliminary data.</text>
</comment>
<dbReference type="Pfam" id="PF16868">
    <property type="entry name" value="NMT1_3"/>
    <property type="match status" value="1"/>
</dbReference>
<dbReference type="Proteomes" id="UP000298460">
    <property type="component" value="Unassembled WGS sequence"/>
</dbReference>
<dbReference type="InterPro" id="IPR011852">
    <property type="entry name" value="TRAP_TAXI"/>
</dbReference>
<feature type="signal peptide" evidence="1">
    <location>
        <begin position="1"/>
        <end position="22"/>
    </location>
</feature>
<evidence type="ECO:0000313" key="2">
    <source>
        <dbReference type="EMBL" id="TGE37692.1"/>
    </source>
</evidence>
<organism evidence="2 3">
    <name type="scientific">Desulfosporosinus fructosivorans</name>
    <dbReference type="NCBI Taxonomy" id="2018669"/>
    <lineage>
        <taxon>Bacteria</taxon>
        <taxon>Bacillati</taxon>
        <taxon>Bacillota</taxon>
        <taxon>Clostridia</taxon>
        <taxon>Eubacteriales</taxon>
        <taxon>Desulfitobacteriaceae</taxon>
        <taxon>Desulfosporosinus</taxon>
    </lineage>
</organism>
<dbReference type="AlphaFoldDB" id="A0A4Z0R3T8"/>